<dbReference type="InterPro" id="IPR036086">
    <property type="entry name" value="ParB/Sulfiredoxin_sf"/>
</dbReference>
<reference evidence="3 4" key="1">
    <citation type="submission" date="2014-01" db="EMBL/GenBank/DDBJ databases">
        <title>Sulfitobacter sp. H3 (MCCC 1A00686) Genome Sequencing.</title>
        <authorList>
            <person name="Lai Q."/>
            <person name="Hong Z."/>
        </authorList>
    </citation>
    <scope>NUCLEOTIDE SEQUENCE [LARGE SCALE GENOMIC DNA]</scope>
    <source>
        <strain evidence="3 4">H3</strain>
    </source>
</reference>
<name>A0A073JBT9_9RHOB</name>
<dbReference type="EMBL" id="JAMD01000007">
    <property type="protein sequence ID" value="KEJ95202.1"/>
    <property type="molecule type" value="Genomic_DNA"/>
</dbReference>
<dbReference type="Proteomes" id="UP000027746">
    <property type="component" value="Unassembled WGS sequence"/>
</dbReference>
<feature type="domain" description="ParB-like N-terminal" evidence="2">
    <location>
        <begin position="103"/>
        <end position="196"/>
    </location>
</feature>
<keyword evidence="4" id="KW-1185">Reference proteome</keyword>
<evidence type="ECO:0000256" key="1">
    <source>
        <dbReference type="SAM" id="MobiDB-lite"/>
    </source>
</evidence>
<dbReference type="GeneID" id="68872619"/>
<accession>A0A073JBT9</accession>
<evidence type="ECO:0000313" key="3">
    <source>
        <dbReference type="EMBL" id="KEJ95202.1"/>
    </source>
</evidence>
<dbReference type="Gene3D" id="3.90.1530.30">
    <property type="match status" value="1"/>
</dbReference>
<comment type="caution">
    <text evidence="3">The sequence shown here is derived from an EMBL/GenBank/DDBJ whole genome shotgun (WGS) entry which is preliminary data.</text>
</comment>
<gene>
    <name evidence="3" type="ORF">SUH3_22005</name>
</gene>
<dbReference type="InterPro" id="IPR003115">
    <property type="entry name" value="ParB_N"/>
</dbReference>
<protein>
    <submittedName>
        <fullName evidence="3">Replication protein</fullName>
    </submittedName>
</protein>
<dbReference type="Pfam" id="PF02195">
    <property type="entry name" value="ParB_N"/>
    <property type="match status" value="1"/>
</dbReference>
<dbReference type="OrthoDB" id="7656008at2"/>
<dbReference type="AlphaFoldDB" id="A0A073JBT9"/>
<sequence>MVKKRSVFDINFELDEEEETAGFPAGNQRAPETKSMDVSPQPRVSEVGAPRRGPMASAIAETADATAERAQAEAAIRAENDALAHEHVRLKKLGLITDLIQTSDVLTSKLTRDRSANVDPELAELKESIKAVGLSNPIRVEQTAEGFELIQGFRRLTAFRQLAEETGDPRYTRIPAAMVPRGEPLVALYRKMVDENLIRKDLSFGEMAQLALSYARDESIPSGEAVSTLYASALKQKRTYIRQFARVLEALDGTVRHPEAIPRALGLDVYKLLDAEPERAEGIMKALKEMPDRDAAAEMRILRDSLVPQKKAKAEPVAKSVSKTSLRLGRPEGEARVTASDGKVELRLDRDFSAVPRARLQAGIEAFLATLDEEG</sequence>
<evidence type="ECO:0000313" key="4">
    <source>
        <dbReference type="Proteomes" id="UP000027746"/>
    </source>
</evidence>
<proteinExistence type="predicted"/>
<organism evidence="3 4">
    <name type="scientific">Pseudosulfitobacter pseudonitzschiae</name>
    <dbReference type="NCBI Taxonomy" id="1402135"/>
    <lineage>
        <taxon>Bacteria</taxon>
        <taxon>Pseudomonadati</taxon>
        <taxon>Pseudomonadota</taxon>
        <taxon>Alphaproteobacteria</taxon>
        <taxon>Rhodobacterales</taxon>
        <taxon>Roseobacteraceae</taxon>
        <taxon>Pseudosulfitobacter</taxon>
    </lineage>
</organism>
<feature type="region of interest" description="Disordered" evidence="1">
    <location>
        <begin position="16"/>
        <end position="55"/>
    </location>
</feature>
<dbReference type="RefSeq" id="WP_037927220.1">
    <property type="nucleotide sequence ID" value="NZ_CP054606.1"/>
</dbReference>
<evidence type="ECO:0000259" key="2">
    <source>
        <dbReference type="SMART" id="SM00470"/>
    </source>
</evidence>
<dbReference type="SUPFAM" id="SSF110849">
    <property type="entry name" value="ParB/Sulfiredoxin"/>
    <property type="match status" value="1"/>
</dbReference>
<dbReference type="SMART" id="SM00470">
    <property type="entry name" value="ParB"/>
    <property type="match status" value="1"/>
</dbReference>